<feature type="non-terminal residue" evidence="2">
    <location>
        <position position="83"/>
    </location>
</feature>
<gene>
    <name evidence="2" type="primary">ORF27693</name>
</gene>
<evidence type="ECO:0000313" key="2">
    <source>
        <dbReference type="EMBL" id="CEK56458.1"/>
    </source>
</evidence>
<reference evidence="2" key="1">
    <citation type="submission" date="2014-12" db="EMBL/GenBank/DDBJ databases">
        <title>Insight into the proteome of Arion vulgaris.</title>
        <authorList>
            <person name="Aradska J."/>
            <person name="Bulat T."/>
            <person name="Smidak R."/>
            <person name="Sarate P."/>
            <person name="Gangsoo J."/>
            <person name="Sialana F."/>
            <person name="Bilban M."/>
            <person name="Lubec G."/>
        </authorList>
    </citation>
    <scope>NUCLEOTIDE SEQUENCE</scope>
    <source>
        <tissue evidence="2">Skin</tissue>
    </source>
</reference>
<sequence>IHKRDQECNVIEYHASTSSLSPAVTTPPSSPIHTEKIEKKKRFRVSFPIRRTPSGRWSRKKRATIAQNGVKQVASSSPHDVIV</sequence>
<dbReference type="AlphaFoldDB" id="A0A0B6YJT3"/>
<protein>
    <submittedName>
        <fullName evidence="2">Uncharacterized protein</fullName>
    </submittedName>
</protein>
<proteinExistence type="predicted"/>
<organism evidence="2">
    <name type="scientific">Arion vulgaris</name>
    <dbReference type="NCBI Taxonomy" id="1028688"/>
    <lineage>
        <taxon>Eukaryota</taxon>
        <taxon>Metazoa</taxon>
        <taxon>Spiralia</taxon>
        <taxon>Lophotrochozoa</taxon>
        <taxon>Mollusca</taxon>
        <taxon>Gastropoda</taxon>
        <taxon>Heterobranchia</taxon>
        <taxon>Euthyneura</taxon>
        <taxon>Panpulmonata</taxon>
        <taxon>Eupulmonata</taxon>
        <taxon>Stylommatophora</taxon>
        <taxon>Helicina</taxon>
        <taxon>Arionoidea</taxon>
        <taxon>Arionidae</taxon>
        <taxon>Arion</taxon>
    </lineage>
</organism>
<feature type="non-terminal residue" evidence="2">
    <location>
        <position position="1"/>
    </location>
</feature>
<accession>A0A0B6YJT3</accession>
<feature type="compositionally biased region" description="Polar residues" evidence="1">
    <location>
        <begin position="65"/>
        <end position="83"/>
    </location>
</feature>
<name>A0A0B6YJT3_9EUPU</name>
<dbReference type="EMBL" id="HACG01009593">
    <property type="protein sequence ID" value="CEK56458.1"/>
    <property type="molecule type" value="Transcribed_RNA"/>
</dbReference>
<feature type="region of interest" description="Disordered" evidence="1">
    <location>
        <begin position="52"/>
        <end position="83"/>
    </location>
</feature>
<evidence type="ECO:0000256" key="1">
    <source>
        <dbReference type="SAM" id="MobiDB-lite"/>
    </source>
</evidence>